<dbReference type="HAMAP" id="MF_00344">
    <property type="entry name" value="GMP_synthase"/>
    <property type="match status" value="1"/>
</dbReference>
<feature type="active site" description="Nucleophile" evidence="9">
    <location>
        <position position="87"/>
    </location>
</feature>
<dbReference type="GO" id="GO:0003921">
    <property type="term" value="F:GMP synthase activity"/>
    <property type="evidence" value="ECO:0007669"/>
    <property type="project" value="InterPro"/>
</dbReference>
<dbReference type="RefSeq" id="WP_016838961.1">
    <property type="nucleotide sequence ID" value="NZ_JAAXPW010000017.1"/>
</dbReference>
<protein>
    <recommendedName>
        <fullName evidence="9">GMP synthase [glutamine-hydrolyzing]</fullName>
        <ecNumber evidence="9">6.3.5.2</ecNumber>
    </recommendedName>
    <alternativeName>
        <fullName evidence="9">GMP synthetase</fullName>
    </alternativeName>
    <alternativeName>
        <fullName evidence="9">Glutamine amidotransferase</fullName>
    </alternativeName>
</protein>
<feature type="domain" description="GMPS ATP-PPase" evidence="11">
    <location>
        <begin position="201"/>
        <end position="390"/>
    </location>
</feature>
<dbReference type="Pfam" id="PF02540">
    <property type="entry name" value="NAD_synthase"/>
    <property type="match status" value="1"/>
</dbReference>
<dbReference type="InterPro" id="IPR014729">
    <property type="entry name" value="Rossmann-like_a/b/a_fold"/>
</dbReference>
<dbReference type="EC" id="6.3.5.2" evidence="9"/>
<dbReference type="Gene3D" id="3.30.300.10">
    <property type="match status" value="1"/>
</dbReference>
<evidence type="ECO:0000256" key="7">
    <source>
        <dbReference type="ARBA" id="ARBA00022840"/>
    </source>
</evidence>
<dbReference type="PROSITE" id="PS51553">
    <property type="entry name" value="GMPS_ATP_PPASE"/>
    <property type="match status" value="1"/>
</dbReference>
<reference evidence="12 13" key="1">
    <citation type="submission" date="2020-08" db="EMBL/GenBank/DDBJ databases">
        <title>Genomic Encyclopedia of Type Strains, Phase IV (KMG-IV): sequencing the most valuable type-strain genomes for metagenomic binning, comparative biology and taxonomic classification.</title>
        <authorList>
            <person name="Goeker M."/>
        </authorList>
    </citation>
    <scope>NUCLEOTIDE SEQUENCE [LARGE SCALE GENOMIC DNA]</scope>
    <source>
        <strain evidence="12 13">DSM 10633</strain>
    </source>
</reference>
<dbReference type="PANTHER" id="PTHR11922">
    <property type="entry name" value="GMP SYNTHASE-RELATED"/>
    <property type="match status" value="1"/>
</dbReference>
<keyword evidence="3 9" id="KW-0436">Ligase</keyword>
<dbReference type="InterPro" id="IPR025777">
    <property type="entry name" value="GMPS_ATP_PPase_dom"/>
</dbReference>
<dbReference type="InterPro" id="IPR001674">
    <property type="entry name" value="GMP_synth_C"/>
</dbReference>
<dbReference type="Pfam" id="PF00117">
    <property type="entry name" value="GATase"/>
    <property type="match status" value="1"/>
</dbReference>
<dbReference type="CDD" id="cd01742">
    <property type="entry name" value="GATase1_GMP_Synthase"/>
    <property type="match status" value="1"/>
</dbReference>
<feature type="active site" evidence="9">
    <location>
        <position position="176"/>
    </location>
</feature>
<dbReference type="FunFam" id="3.30.300.10:FF:000002">
    <property type="entry name" value="GMP synthase [glutamine-hydrolyzing]"/>
    <property type="match status" value="1"/>
</dbReference>
<dbReference type="Pfam" id="PF00958">
    <property type="entry name" value="GMP_synt_C"/>
    <property type="match status" value="1"/>
</dbReference>
<evidence type="ECO:0000256" key="3">
    <source>
        <dbReference type="ARBA" id="ARBA00022598"/>
    </source>
</evidence>
<dbReference type="PRINTS" id="PR00099">
    <property type="entry name" value="CPSGATASE"/>
</dbReference>
<dbReference type="PRINTS" id="PR00096">
    <property type="entry name" value="GATASE"/>
</dbReference>
<dbReference type="InterPro" id="IPR022310">
    <property type="entry name" value="NAD/GMP_synthase"/>
</dbReference>
<name>A0A840PTB7_URETH</name>
<evidence type="ECO:0000256" key="10">
    <source>
        <dbReference type="PROSITE-ProRule" id="PRU00886"/>
    </source>
</evidence>
<dbReference type="PANTHER" id="PTHR11922:SF2">
    <property type="entry name" value="GMP SYNTHASE [GLUTAMINE-HYDROLYZING]"/>
    <property type="match status" value="1"/>
</dbReference>
<dbReference type="UniPathway" id="UPA00189">
    <property type="reaction ID" value="UER00296"/>
</dbReference>
<dbReference type="InterPro" id="IPR022955">
    <property type="entry name" value="GMP_synthase"/>
</dbReference>
<dbReference type="FunFam" id="3.40.50.620:FF:000001">
    <property type="entry name" value="GMP synthase [glutamine-hydrolyzing]"/>
    <property type="match status" value="1"/>
</dbReference>
<keyword evidence="7 9" id="KW-0067">ATP-binding</keyword>
<dbReference type="InterPro" id="IPR004739">
    <property type="entry name" value="GMP_synth_GATase"/>
</dbReference>
<comment type="function">
    <text evidence="1 9">Catalyzes the synthesis of GMP from XMP.</text>
</comment>
<evidence type="ECO:0000256" key="5">
    <source>
        <dbReference type="ARBA" id="ARBA00022749"/>
    </source>
</evidence>
<keyword evidence="13" id="KW-1185">Reference proteome</keyword>
<dbReference type="NCBIfam" id="TIGR00884">
    <property type="entry name" value="guaA_Cterm"/>
    <property type="match status" value="1"/>
</dbReference>
<evidence type="ECO:0000259" key="11">
    <source>
        <dbReference type="PROSITE" id="PS51553"/>
    </source>
</evidence>
<accession>A0A840PTB7</accession>
<dbReference type="Gene3D" id="3.40.50.620">
    <property type="entry name" value="HUPs"/>
    <property type="match status" value="1"/>
</dbReference>
<dbReference type="PRINTS" id="PR00097">
    <property type="entry name" value="ANTSNTHASEII"/>
</dbReference>
<evidence type="ECO:0000256" key="4">
    <source>
        <dbReference type="ARBA" id="ARBA00022741"/>
    </source>
</evidence>
<feature type="binding site" evidence="10">
    <location>
        <begin position="228"/>
        <end position="234"/>
    </location>
    <ligand>
        <name>ATP</name>
        <dbReference type="ChEBI" id="CHEBI:30616"/>
    </ligand>
</feature>
<dbReference type="SUPFAM" id="SSF52317">
    <property type="entry name" value="Class I glutamine amidotransferase-like"/>
    <property type="match status" value="1"/>
</dbReference>
<dbReference type="NCBIfam" id="NF000848">
    <property type="entry name" value="PRK00074.1"/>
    <property type="match status" value="1"/>
</dbReference>
<evidence type="ECO:0000313" key="12">
    <source>
        <dbReference type="EMBL" id="MBB5149213.1"/>
    </source>
</evidence>
<dbReference type="SUPFAM" id="SSF54810">
    <property type="entry name" value="GMP synthetase C-terminal dimerisation domain"/>
    <property type="match status" value="1"/>
</dbReference>
<proteinExistence type="inferred from homology"/>
<comment type="catalytic activity">
    <reaction evidence="9">
        <text>XMP + L-glutamine + ATP + H2O = GMP + L-glutamate + AMP + diphosphate + 2 H(+)</text>
        <dbReference type="Rhea" id="RHEA:11680"/>
        <dbReference type="ChEBI" id="CHEBI:15377"/>
        <dbReference type="ChEBI" id="CHEBI:15378"/>
        <dbReference type="ChEBI" id="CHEBI:29985"/>
        <dbReference type="ChEBI" id="CHEBI:30616"/>
        <dbReference type="ChEBI" id="CHEBI:33019"/>
        <dbReference type="ChEBI" id="CHEBI:57464"/>
        <dbReference type="ChEBI" id="CHEBI:58115"/>
        <dbReference type="ChEBI" id="CHEBI:58359"/>
        <dbReference type="ChEBI" id="CHEBI:456215"/>
        <dbReference type="EC" id="6.3.5.2"/>
    </reaction>
</comment>
<gene>
    <name evidence="9" type="primary">guaA</name>
    <name evidence="12" type="ORF">HNR36_001601</name>
</gene>
<dbReference type="NCBIfam" id="TIGR00888">
    <property type="entry name" value="guaA_Nterm"/>
    <property type="match status" value="1"/>
</dbReference>
<keyword evidence="8 9" id="KW-0315">Glutamine amidotransferase</keyword>
<sequence>MTTQLKEQEKIVVLDFGSQYNQLITRRIREFGVFSELLPHTLSAKEIKEMNAVGIIFSGGPNSVYDDNAFKVDEEIFNLGLPILGICYGMQLIAHTLGGKVESANTREYGKAEIEITKDNPLFGDLPKEQVVWMSHGDLVTQLPEGFETIATSPSCPITAMQNEERKLYGVQFHPEVRHSVHGNDILRHFVFDICGAKGDWTMENFIDLQIKKIREQVGDKKVLCALSGGVDSSVVAVLIHKAIGDQLTCMFVDHNLLRKGEAESVMETFEGKFGMKVIKIDARERFMNKLKGVTDPEQKRKIIGNEFIYVFSDEASKLNDMDFLAQGTLYTDIIESGTATAQTIKSHHNVGGLPEDMKFELIEPLKTLFKDEVRELGTQLGLPDEIVWRQPFPGPGLAIRVLGEVTEEKLEIVRESDAILREEIAKAGLDREIWQYFTVLPNIKSVGVMGDQRTYDYAVGIRAVTSVDGMTSDWARIPYDVLEKISTRIVNEVPHVNRVLLDITSKPPSTIEWE</sequence>
<comment type="pathway">
    <text evidence="2 9">Purine metabolism; GMP biosynthesis; GMP from XMP (L-Gln route): step 1/1.</text>
</comment>
<dbReference type="PROSITE" id="PS51273">
    <property type="entry name" value="GATASE_TYPE_1"/>
    <property type="match status" value="1"/>
</dbReference>
<evidence type="ECO:0000256" key="9">
    <source>
        <dbReference type="HAMAP-Rule" id="MF_00344"/>
    </source>
</evidence>
<evidence type="ECO:0000313" key="13">
    <source>
        <dbReference type="Proteomes" id="UP000557217"/>
    </source>
</evidence>
<keyword evidence="5 9" id="KW-0332">GMP biosynthesis</keyword>
<dbReference type="GO" id="GO:0005829">
    <property type="term" value="C:cytosol"/>
    <property type="evidence" value="ECO:0007669"/>
    <property type="project" value="TreeGrafter"/>
</dbReference>
<evidence type="ECO:0000256" key="2">
    <source>
        <dbReference type="ARBA" id="ARBA00005153"/>
    </source>
</evidence>
<dbReference type="InterPro" id="IPR017926">
    <property type="entry name" value="GATASE"/>
</dbReference>
<feature type="active site" evidence="9">
    <location>
        <position position="174"/>
    </location>
</feature>
<dbReference type="CDD" id="cd01997">
    <property type="entry name" value="GMP_synthase_C"/>
    <property type="match status" value="1"/>
</dbReference>
<organism evidence="12 13">
    <name type="scientific">Ureibacillus thermosphaericus</name>
    <dbReference type="NCBI Taxonomy" id="51173"/>
    <lineage>
        <taxon>Bacteria</taxon>
        <taxon>Bacillati</taxon>
        <taxon>Bacillota</taxon>
        <taxon>Bacilli</taxon>
        <taxon>Bacillales</taxon>
        <taxon>Caryophanaceae</taxon>
        <taxon>Ureibacillus</taxon>
    </lineage>
</organism>
<dbReference type="SUPFAM" id="SSF52402">
    <property type="entry name" value="Adenine nucleotide alpha hydrolases-like"/>
    <property type="match status" value="1"/>
</dbReference>
<dbReference type="EMBL" id="JACHGZ010000016">
    <property type="protein sequence ID" value="MBB5149213.1"/>
    <property type="molecule type" value="Genomic_DNA"/>
</dbReference>
<keyword evidence="6 9" id="KW-0658">Purine biosynthesis</keyword>
<dbReference type="AlphaFoldDB" id="A0A840PTB7"/>
<dbReference type="Gene3D" id="3.40.50.880">
    <property type="match status" value="1"/>
</dbReference>
<evidence type="ECO:0000256" key="8">
    <source>
        <dbReference type="ARBA" id="ARBA00022962"/>
    </source>
</evidence>
<dbReference type="FunFam" id="3.40.50.880:FF:000001">
    <property type="entry name" value="GMP synthase [glutamine-hydrolyzing]"/>
    <property type="match status" value="1"/>
</dbReference>
<keyword evidence="4 9" id="KW-0547">Nucleotide-binding</keyword>
<dbReference type="GO" id="GO:0005524">
    <property type="term" value="F:ATP binding"/>
    <property type="evidence" value="ECO:0007669"/>
    <property type="project" value="UniProtKB-UniRule"/>
</dbReference>
<dbReference type="Proteomes" id="UP000557217">
    <property type="component" value="Unassembled WGS sequence"/>
</dbReference>
<dbReference type="InterPro" id="IPR029062">
    <property type="entry name" value="Class_I_gatase-like"/>
</dbReference>
<evidence type="ECO:0000256" key="1">
    <source>
        <dbReference type="ARBA" id="ARBA00002332"/>
    </source>
</evidence>
<comment type="subunit">
    <text evidence="9">Homodimer.</text>
</comment>
<evidence type="ECO:0000256" key="6">
    <source>
        <dbReference type="ARBA" id="ARBA00022755"/>
    </source>
</evidence>
<comment type="caution">
    <text evidence="12">The sequence shown here is derived from an EMBL/GenBank/DDBJ whole genome shotgun (WGS) entry which is preliminary data.</text>
</comment>